<evidence type="ECO:0000313" key="2">
    <source>
        <dbReference type="Proteomes" id="UP000242457"/>
    </source>
</evidence>
<dbReference type="Gene3D" id="1.10.287.160">
    <property type="entry name" value="HR1 repeat"/>
    <property type="match status" value="1"/>
</dbReference>
<protein>
    <submittedName>
        <fullName evidence="1">Serine/threonine-protein kinase N2</fullName>
    </submittedName>
</protein>
<name>A0A2A3E2Z3_APICC</name>
<dbReference type="Proteomes" id="UP000242457">
    <property type="component" value="Unassembled WGS sequence"/>
</dbReference>
<accession>A0A2A3E2Z3</accession>
<sequence length="136" mass="15624">MDNFPITDRYEPSLELALEERVEELRHRLRIEAAVVEGAKNVIRLLQSAKVADKKALTETNVSARLDEHNRMKLGQACPLRSNIISYIMTSTTRGYHCTVKRHSTVELSSMPRETRNTKATVVLRVQRLIVGFDYR</sequence>
<dbReference type="OrthoDB" id="63267at2759"/>
<keyword evidence="1" id="KW-0808">Transferase</keyword>
<dbReference type="AlphaFoldDB" id="A0A2A3E2Z3"/>
<reference evidence="1 2" key="1">
    <citation type="submission" date="2014-07" db="EMBL/GenBank/DDBJ databases">
        <title>Genomic and transcriptomic analysis on Apis cerana provide comprehensive insights into honey bee biology.</title>
        <authorList>
            <person name="Diao Q."/>
            <person name="Sun L."/>
            <person name="Zheng H."/>
            <person name="Zheng H."/>
            <person name="Xu S."/>
            <person name="Wang S."/>
            <person name="Zeng Z."/>
            <person name="Hu F."/>
            <person name="Su S."/>
            <person name="Wu J."/>
        </authorList>
    </citation>
    <scope>NUCLEOTIDE SEQUENCE [LARGE SCALE GENOMIC DNA]</scope>
    <source>
        <tissue evidence="1">Pupae without intestine</tissue>
    </source>
</reference>
<dbReference type="InterPro" id="IPR036274">
    <property type="entry name" value="HR1_rpt_sf"/>
</dbReference>
<dbReference type="STRING" id="94128.A0A2A3E2Z3"/>
<proteinExistence type="predicted"/>
<dbReference type="EMBL" id="KZ288721">
    <property type="protein sequence ID" value="PBC26087.1"/>
    <property type="molecule type" value="Genomic_DNA"/>
</dbReference>
<keyword evidence="1" id="KW-0418">Kinase</keyword>
<gene>
    <name evidence="1" type="ORF">APICC_04816</name>
</gene>
<dbReference type="SUPFAM" id="SSF46585">
    <property type="entry name" value="HR1 repeat"/>
    <property type="match status" value="1"/>
</dbReference>
<keyword evidence="2" id="KW-1185">Reference proteome</keyword>
<dbReference type="GO" id="GO:0016301">
    <property type="term" value="F:kinase activity"/>
    <property type="evidence" value="ECO:0007669"/>
    <property type="project" value="UniProtKB-KW"/>
</dbReference>
<organism evidence="1 2">
    <name type="scientific">Apis cerana cerana</name>
    <name type="common">Oriental honeybee</name>
    <dbReference type="NCBI Taxonomy" id="94128"/>
    <lineage>
        <taxon>Eukaryota</taxon>
        <taxon>Metazoa</taxon>
        <taxon>Ecdysozoa</taxon>
        <taxon>Arthropoda</taxon>
        <taxon>Hexapoda</taxon>
        <taxon>Insecta</taxon>
        <taxon>Pterygota</taxon>
        <taxon>Neoptera</taxon>
        <taxon>Endopterygota</taxon>
        <taxon>Hymenoptera</taxon>
        <taxon>Apocrita</taxon>
        <taxon>Aculeata</taxon>
        <taxon>Apoidea</taxon>
        <taxon>Anthophila</taxon>
        <taxon>Apidae</taxon>
        <taxon>Apis</taxon>
    </lineage>
</organism>
<evidence type="ECO:0000313" key="1">
    <source>
        <dbReference type="EMBL" id="PBC26087.1"/>
    </source>
</evidence>